<sequence>MVQPDLLRPLEAAPRFAIRTRQGLLALLLGLGGALGLIGCSSAPQAPASNPQAQSNSNPWAQRSQSEGIPDTAWQTHRFPGKSETVFSYQRQDGRDAMLAQADASASLLRQVVRVSPEQLGRLSFSWKVPALINEADMTRRDMDDSPVRVLLAFDGDRSRLSTRNAMMSELARALTGEDMPFATVMYVWSNSLPPETVLPSPRTDRVRKIVLESGPSQLGQWLSYERDIRADYERCYGEPPGALIGVAIMTDTDNTQSQSKAWYGPVRLLPATAKTAP</sequence>
<name>A0ABT5MBM0_9BURK</name>
<protein>
    <submittedName>
        <fullName evidence="2">DUF3047 domain-containing protein</fullName>
    </submittedName>
</protein>
<feature type="region of interest" description="Disordered" evidence="1">
    <location>
        <begin position="44"/>
        <end position="76"/>
    </location>
</feature>
<dbReference type="InterPro" id="IPR021409">
    <property type="entry name" value="DUF3047"/>
</dbReference>
<dbReference type="EMBL" id="JAQSIO010000001">
    <property type="protein sequence ID" value="MDD0813394.1"/>
    <property type="molecule type" value="Genomic_DNA"/>
</dbReference>
<gene>
    <name evidence="2" type="ORF">PSQ39_02000</name>
</gene>
<evidence type="ECO:0000256" key="1">
    <source>
        <dbReference type="SAM" id="MobiDB-lite"/>
    </source>
</evidence>
<keyword evidence="3" id="KW-1185">Reference proteome</keyword>
<organism evidence="2 3">
    <name type="scientific">Curvibacter microcysteis</name>
    <dbReference type="NCBI Taxonomy" id="3026419"/>
    <lineage>
        <taxon>Bacteria</taxon>
        <taxon>Pseudomonadati</taxon>
        <taxon>Pseudomonadota</taxon>
        <taxon>Betaproteobacteria</taxon>
        <taxon>Burkholderiales</taxon>
        <taxon>Comamonadaceae</taxon>
        <taxon>Curvibacter</taxon>
    </lineage>
</organism>
<proteinExistence type="predicted"/>
<reference evidence="2 3" key="1">
    <citation type="submission" date="2023-02" db="EMBL/GenBank/DDBJ databases">
        <title>Bacterial whole genome sequence for Curvibacter sp. HBC28.</title>
        <authorList>
            <person name="Le V."/>
            <person name="Ko S.-R."/>
            <person name="Ahn C.-Y."/>
            <person name="Oh H.-M."/>
        </authorList>
    </citation>
    <scope>NUCLEOTIDE SEQUENCE [LARGE SCALE GENOMIC DNA]</scope>
    <source>
        <strain evidence="2 3">HBC28</strain>
    </source>
</reference>
<dbReference type="Proteomes" id="UP001528672">
    <property type="component" value="Unassembled WGS sequence"/>
</dbReference>
<dbReference type="Pfam" id="PF11249">
    <property type="entry name" value="DUF3047"/>
    <property type="match status" value="1"/>
</dbReference>
<comment type="caution">
    <text evidence="2">The sequence shown here is derived from an EMBL/GenBank/DDBJ whole genome shotgun (WGS) entry which is preliminary data.</text>
</comment>
<evidence type="ECO:0000313" key="2">
    <source>
        <dbReference type="EMBL" id="MDD0813394.1"/>
    </source>
</evidence>
<accession>A0ABT5MBM0</accession>
<evidence type="ECO:0000313" key="3">
    <source>
        <dbReference type="Proteomes" id="UP001528672"/>
    </source>
</evidence>
<feature type="compositionally biased region" description="Low complexity" evidence="1">
    <location>
        <begin position="44"/>
        <end position="59"/>
    </location>
</feature>
<dbReference type="RefSeq" id="WP_273924916.1">
    <property type="nucleotide sequence ID" value="NZ_JAQSIO010000001.1"/>
</dbReference>